<name>A0ABT7HTE9_9BACT</name>
<protein>
    <recommendedName>
        <fullName evidence="3">DarT domain-containing protein</fullName>
    </recommendedName>
</protein>
<keyword evidence="2" id="KW-1185">Reference proteome</keyword>
<dbReference type="Proteomes" id="UP001173801">
    <property type="component" value="Unassembled WGS sequence"/>
</dbReference>
<accession>A0ABT7HTE9</accession>
<sequence>MKIQKWGGYSSKFIKTLRENDINFIYHITKLSNLSSIFKLKSLYSRQKLIAKKIYFKPQTNDLSKNLFLYNQ</sequence>
<reference evidence="1" key="2">
    <citation type="journal article" date="2023" name="Microorganisms">
        <title>Isolation and Genomic Characteristics of Cat-Borne Campylobacter felis sp. nov. and Sheep-Borne Campylobacter ovis sp. nov.</title>
        <authorList>
            <person name="Wang H."/>
            <person name="Li Y."/>
            <person name="Gu Y."/>
            <person name="Zhou G."/>
            <person name="Chen X."/>
            <person name="Zhang X."/>
            <person name="Shao Z."/>
            <person name="Zhang J."/>
            <person name="Zhang M."/>
        </authorList>
    </citation>
    <scope>NUCLEOTIDE SEQUENCE</scope>
    <source>
        <strain evidence="1">PS10</strain>
    </source>
</reference>
<proteinExistence type="predicted"/>
<dbReference type="EMBL" id="JANURM010000034">
    <property type="protein sequence ID" value="MDL0090005.1"/>
    <property type="molecule type" value="Genomic_DNA"/>
</dbReference>
<evidence type="ECO:0000313" key="2">
    <source>
        <dbReference type="Proteomes" id="UP001173801"/>
    </source>
</evidence>
<evidence type="ECO:0000313" key="1">
    <source>
        <dbReference type="EMBL" id="MDL0090005.1"/>
    </source>
</evidence>
<comment type="caution">
    <text evidence="1">The sequence shown here is derived from an EMBL/GenBank/DDBJ whole genome shotgun (WGS) entry which is preliminary data.</text>
</comment>
<organism evidence="1 2">
    <name type="scientific">Campylobacter gastrosuis</name>
    <dbReference type="NCBI Taxonomy" id="2974576"/>
    <lineage>
        <taxon>Bacteria</taxon>
        <taxon>Pseudomonadati</taxon>
        <taxon>Campylobacterota</taxon>
        <taxon>Epsilonproteobacteria</taxon>
        <taxon>Campylobacterales</taxon>
        <taxon>Campylobacteraceae</taxon>
        <taxon>Campylobacter</taxon>
    </lineage>
</organism>
<dbReference type="RefSeq" id="WP_284938804.1">
    <property type="nucleotide sequence ID" value="NZ_JANURM010000034.1"/>
</dbReference>
<gene>
    <name evidence="1" type="ORF">NYG85_11630</name>
</gene>
<evidence type="ECO:0008006" key="3">
    <source>
        <dbReference type="Google" id="ProtNLM"/>
    </source>
</evidence>
<reference evidence="1" key="1">
    <citation type="submission" date="2022-08" db="EMBL/GenBank/DDBJ databases">
        <authorList>
            <person name="Wang H."/>
        </authorList>
    </citation>
    <scope>NUCLEOTIDE SEQUENCE</scope>
    <source>
        <strain evidence="1">PS10</strain>
    </source>
</reference>